<keyword evidence="1" id="KW-0805">Transcription regulation</keyword>
<sequence length="345" mass="39699">MKDLYVQSLPLKDVILDLAKEFNCGIVEHCDEFVLEIPKEFGNGFIRGINFGKGLGVIEYNCTFFEDLKIHFSLSQIHPLKFIFCSEGSIKHCFEELEKASTIEKYQNVLVASSAFNGHILHFEKNKKVHINSLEINRREFTKYYSCSLTKLDHPLKPLLGDIKATKLFYYQGNYSLQTADIITEMNTDLFSDFLRAIKLESKALEILAVQIDQYADDLKLNKNQSVIRKKEIEKIVELTEEINKDLSVSKTVQQLADSIGININKLQEGFKYLYNDTVNNYIQSLRVEKAKDLLINSELSIGEITEKIGLSNPSYFSKIFKEKYKITPNQYRQGKANLEDKIDS</sequence>
<evidence type="ECO:0000313" key="6">
    <source>
        <dbReference type="Proteomes" id="UP000615593"/>
    </source>
</evidence>
<evidence type="ECO:0000256" key="1">
    <source>
        <dbReference type="ARBA" id="ARBA00023015"/>
    </source>
</evidence>
<dbReference type="Proteomes" id="UP000615593">
    <property type="component" value="Unassembled WGS sequence"/>
</dbReference>
<dbReference type="InterPro" id="IPR018062">
    <property type="entry name" value="HTH_AraC-typ_CS"/>
</dbReference>
<dbReference type="Gene3D" id="1.10.10.60">
    <property type="entry name" value="Homeodomain-like"/>
    <property type="match status" value="2"/>
</dbReference>
<keyword evidence="6" id="KW-1185">Reference proteome</keyword>
<dbReference type="SMART" id="SM00342">
    <property type="entry name" value="HTH_ARAC"/>
    <property type="match status" value="1"/>
</dbReference>
<dbReference type="RefSeq" id="WP_027885948.1">
    <property type="nucleotide sequence ID" value="NZ_BMWY01000001.1"/>
</dbReference>
<proteinExistence type="predicted"/>
<dbReference type="PROSITE" id="PS01124">
    <property type="entry name" value="HTH_ARAC_FAMILY_2"/>
    <property type="match status" value="1"/>
</dbReference>
<evidence type="ECO:0000256" key="2">
    <source>
        <dbReference type="ARBA" id="ARBA00023125"/>
    </source>
</evidence>
<reference evidence="6" key="1">
    <citation type="journal article" date="2019" name="Int. J. Syst. Evol. Microbiol.">
        <title>The Global Catalogue of Microorganisms (GCM) 10K type strain sequencing project: providing services to taxonomists for standard genome sequencing and annotation.</title>
        <authorList>
            <consortium name="The Broad Institute Genomics Platform"/>
            <consortium name="The Broad Institute Genome Sequencing Center for Infectious Disease"/>
            <person name="Wu L."/>
            <person name="Ma J."/>
        </authorList>
    </citation>
    <scope>NUCLEOTIDE SEQUENCE [LARGE SCALE GENOMIC DNA]</scope>
    <source>
        <strain evidence="6">KCTC 12708</strain>
    </source>
</reference>
<organism evidence="5 6">
    <name type="scientific">Mesonia mobilis</name>
    <dbReference type="NCBI Taxonomy" id="369791"/>
    <lineage>
        <taxon>Bacteria</taxon>
        <taxon>Pseudomonadati</taxon>
        <taxon>Bacteroidota</taxon>
        <taxon>Flavobacteriia</taxon>
        <taxon>Flavobacteriales</taxon>
        <taxon>Flavobacteriaceae</taxon>
        <taxon>Mesonia</taxon>
    </lineage>
</organism>
<keyword evidence="3" id="KW-0804">Transcription</keyword>
<accession>A0ABQ3BLM0</accession>
<dbReference type="EMBL" id="BMWY01000001">
    <property type="protein sequence ID" value="GGZ45389.1"/>
    <property type="molecule type" value="Genomic_DNA"/>
</dbReference>
<dbReference type="GeneID" id="94367973"/>
<protein>
    <recommendedName>
        <fullName evidence="4">HTH araC/xylS-type domain-containing protein</fullName>
    </recommendedName>
</protein>
<dbReference type="InterPro" id="IPR020449">
    <property type="entry name" value="Tscrpt_reg_AraC-type_HTH"/>
</dbReference>
<feature type="domain" description="HTH araC/xylS-type" evidence="4">
    <location>
        <begin position="237"/>
        <end position="335"/>
    </location>
</feature>
<gene>
    <name evidence="5" type="ORF">GCM10008088_03290</name>
</gene>
<evidence type="ECO:0000313" key="5">
    <source>
        <dbReference type="EMBL" id="GGZ45389.1"/>
    </source>
</evidence>
<dbReference type="InterPro" id="IPR018060">
    <property type="entry name" value="HTH_AraC"/>
</dbReference>
<keyword evidence="2" id="KW-0238">DNA-binding</keyword>
<dbReference type="PANTHER" id="PTHR47893:SF1">
    <property type="entry name" value="REGULATORY PROTEIN PCHR"/>
    <property type="match status" value="1"/>
</dbReference>
<comment type="caution">
    <text evidence="5">The sequence shown here is derived from an EMBL/GenBank/DDBJ whole genome shotgun (WGS) entry which is preliminary data.</text>
</comment>
<dbReference type="SUPFAM" id="SSF46689">
    <property type="entry name" value="Homeodomain-like"/>
    <property type="match status" value="1"/>
</dbReference>
<evidence type="ECO:0000256" key="3">
    <source>
        <dbReference type="ARBA" id="ARBA00023163"/>
    </source>
</evidence>
<dbReference type="InterPro" id="IPR009057">
    <property type="entry name" value="Homeodomain-like_sf"/>
</dbReference>
<evidence type="ECO:0000259" key="4">
    <source>
        <dbReference type="PROSITE" id="PS01124"/>
    </source>
</evidence>
<name>A0ABQ3BLM0_9FLAO</name>
<dbReference type="PRINTS" id="PR00032">
    <property type="entry name" value="HTHARAC"/>
</dbReference>
<dbReference type="Pfam" id="PF12833">
    <property type="entry name" value="HTH_18"/>
    <property type="match status" value="1"/>
</dbReference>
<dbReference type="InterPro" id="IPR053142">
    <property type="entry name" value="PchR_regulatory_protein"/>
</dbReference>
<dbReference type="PANTHER" id="PTHR47893">
    <property type="entry name" value="REGULATORY PROTEIN PCHR"/>
    <property type="match status" value="1"/>
</dbReference>
<dbReference type="PROSITE" id="PS00041">
    <property type="entry name" value="HTH_ARAC_FAMILY_1"/>
    <property type="match status" value="1"/>
</dbReference>